<keyword evidence="4" id="KW-1185">Reference proteome</keyword>
<organism evidence="3 4">
    <name type="scientific">Psilocybe cf. subviscida</name>
    <dbReference type="NCBI Taxonomy" id="2480587"/>
    <lineage>
        <taxon>Eukaryota</taxon>
        <taxon>Fungi</taxon>
        <taxon>Dikarya</taxon>
        <taxon>Basidiomycota</taxon>
        <taxon>Agaricomycotina</taxon>
        <taxon>Agaricomycetes</taxon>
        <taxon>Agaricomycetidae</taxon>
        <taxon>Agaricales</taxon>
        <taxon>Agaricineae</taxon>
        <taxon>Strophariaceae</taxon>
        <taxon>Psilocybe</taxon>
    </lineage>
</organism>
<name>A0A8H5B3X7_9AGAR</name>
<feature type="chain" id="PRO_5034386023" description="DUF5648 domain-containing protein" evidence="1">
    <location>
        <begin position="21"/>
        <end position="351"/>
    </location>
</feature>
<sequence length="351" mass="37752">MRFQLPSFAVHLAILLGCHARFLESGKNANLSTIESVNTPRSTNTCADPSLAKAISRGFAPGPVIHILNVDWAFEHSNTVNAEALFIAVVPVFRAWTSQQPFTVPLFRLGTANGQEYVYMIGPDVQTPPAIPGFSTDVGVVAWVYDTPVCGSVPLLSAVYAARTDHYYTTSEDAHAGLVSAGWGDTGTVAYMSRTADTCADPSLTQVVFQAYTAALSFHALNHHWAFLNVNSVNVANIWTDQHPAFRAWAAQQPFVVPLFQLGTASRDEYIYMVGPDAETPPIASGFNTDVAVLAWVYDTPVCGSVPLMSAVLPSQRDHYYTTDASEIAGLTAVGWSDTGIVAYVLPSSTA</sequence>
<dbReference type="OrthoDB" id="9971254at2759"/>
<dbReference type="AlphaFoldDB" id="A0A8H5B3X7"/>
<evidence type="ECO:0000313" key="4">
    <source>
        <dbReference type="Proteomes" id="UP000567179"/>
    </source>
</evidence>
<accession>A0A8H5B3X7</accession>
<feature type="signal peptide" evidence="1">
    <location>
        <begin position="1"/>
        <end position="20"/>
    </location>
</feature>
<evidence type="ECO:0000259" key="2">
    <source>
        <dbReference type="Pfam" id="PF18885"/>
    </source>
</evidence>
<gene>
    <name evidence="3" type="ORF">D9619_007560</name>
</gene>
<dbReference type="EMBL" id="JAACJJ010000043">
    <property type="protein sequence ID" value="KAF5315277.1"/>
    <property type="molecule type" value="Genomic_DNA"/>
</dbReference>
<dbReference type="Pfam" id="PF18885">
    <property type="entry name" value="DUF5648"/>
    <property type="match status" value="2"/>
</dbReference>
<feature type="domain" description="DUF5648" evidence="2">
    <location>
        <begin position="232"/>
        <end position="346"/>
    </location>
</feature>
<reference evidence="3 4" key="1">
    <citation type="journal article" date="2020" name="ISME J.">
        <title>Uncovering the hidden diversity of litter-decomposition mechanisms in mushroom-forming fungi.</title>
        <authorList>
            <person name="Floudas D."/>
            <person name="Bentzer J."/>
            <person name="Ahren D."/>
            <person name="Johansson T."/>
            <person name="Persson P."/>
            <person name="Tunlid A."/>
        </authorList>
    </citation>
    <scope>NUCLEOTIDE SEQUENCE [LARGE SCALE GENOMIC DNA]</scope>
    <source>
        <strain evidence="3 4">CBS 101986</strain>
    </source>
</reference>
<evidence type="ECO:0000256" key="1">
    <source>
        <dbReference type="SAM" id="SignalP"/>
    </source>
</evidence>
<comment type="caution">
    <text evidence="3">The sequence shown here is derived from an EMBL/GenBank/DDBJ whole genome shotgun (WGS) entry which is preliminary data.</text>
</comment>
<dbReference type="Proteomes" id="UP000567179">
    <property type="component" value="Unassembled WGS sequence"/>
</dbReference>
<proteinExistence type="predicted"/>
<protein>
    <recommendedName>
        <fullName evidence="2">DUF5648 domain-containing protein</fullName>
    </recommendedName>
</protein>
<evidence type="ECO:0000313" key="3">
    <source>
        <dbReference type="EMBL" id="KAF5315277.1"/>
    </source>
</evidence>
<dbReference type="InterPro" id="IPR043708">
    <property type="entry name" value="DUF5648"/>
</dbReference>
<feature type="domain" description="DUF5648" evidence="2">
    <location>
        <begin position="93"/>
        <end position="192"/>
    </location>
</feature>
<keyword evidence="1" id="KW-0732">Signal</keyword>
<dbReference type="PROSITE" id="PS51257">
    <property type="entry name" value="PROKAR_LIPOPROTEIN"/>
    <property type="match status" value="1"/>
</dbReference>